<dbReference type="Pfam" id="PF01636">
    <property type="entry name" value="APH"/>
    <property type="match status" value="1"/>
</dbReference>
<dbReference type="EMBL" id="MWPX01000035">
    <property type="protein sequence ID" value="OUM46789.1"/>
    <property type="molecule type" value="Genomic_DNA"/>
</dbReference>
<reference evidence="2 3" key="1">
    <citation type="submission" date="2017-02" db="EMBL/GenBank/DDBJ databases">
        <title>Bacillus pseudomycoides isolate FSL K6-0042.</title>
        <authorList>
            <person name="Kovac J."/>
        </authorList>
    </citation>
    <scope>NUCLEOTIDE SEQUENCE [LARGE SCALE GENOMIC DNA]</scope>
    <source>
        <strain evidence="2 3">FSL K6-0042</strain>
    </source>
</reference>
<organism evidence="2 3">
    <name type="scientific">Bacillus pseudomycoides</name>
    <dbReference type="NCBI Taxonomy" id="64104"/>
    <lineage>
        <taxon>Bacteria</taxon>
        <taxon>Bacillati</taxon>
        <taxon>Bacillota</taxon>
        <taxon>Bacilli</taxon>
        <taxon>Bacillales</taxon>
        <taxon>Bacillaceae</taxon>
        <taxon>Bacillus</taxon>
        <taxon>Bacillus cereus group</taxon>
    </lineage>
</organism>
<evidence type="ECO:0000259" key="1">
    <source>
        <dbReference type="Pfam" id="PF01636"/>
    </source>
</evidence>
<dbReference type="PANTHER" id="PTHR41283">
    <property type="entry name" value="AMINOGLYCOSIDE PHOSPHOTRANSFERASE"/>
    <property type="match status" value="1"/>
</dbReference>
<dbReference type="InterPro" id="IPR011009">
    <property type="entry name" value="Kinase-like_dom_sf"/>
</dbReference>
<dbReference type="RefSeq" id="WP_016115294.1">
    <property type="nucleotide sequence ID" value="NZ_CP189809.1"/>
</dbReference>
<sequence>MNEVLMELEKQLDWPRIVKCTAIPKGFSLDQKYKIELANNERYFIKVCDISNRERKLEEYEYMSRFELLEVPMPKLFYFIDLVKLNQCVQVFEWIEGEDGKDILGKLTEKEQYLAGKRAGEALKTIHTVKKKNVEESWGTARWNKYERYLQALEEYKTDFIDLKSVLLFVENHKNLLQGRPIVFLHDDFHPANLMLHHKEFRAVIDFARFDFGDPIHDFYKMALFTTDISVPFAVGQVHGYCDGEPPLHFWKLYALYAAMIFPADIVWTNRITPNLVDEMKMRLRRILEEHNNFTSYIPNWYKSANKDIMNVE</sequence>
<accession>A0A1Y3M8L4</accession>
<gene>
    <name evidence="2" type="ORF">BW425_22015</name>
</gene>
<dbReference type="SUPFAM" id="SSF56112">
    <property type="entry name" value="Protein kinase-like (PK-like)"/>
    <property type="match status" value="1"/>
</dbReference>
<dbReference type="AlphaFoldDB" id="A0A1Y3M8L4"/>
<comment type="caution">
    <text evidence="2">The sequence shown here is derived from an EMBL/GenBank/DDBJ whole genome shotgun (WGS) entry which is preliminary data.</text>
</comment>
<proteinExistence type="predicted"/>
<protein>
    <submittedName>
        <fullName evidence="2">Aminoglycoside phosphotransferase</fullName>
    </submittedName>
</protein>
<dbReference type="PANTHER" id="PTHR41283:SF1">
    <property type="entry name" value="AMINOGLYCOSIDE PHOSPHOTRANSFERASE DOMAIN-CONTAINING PROTEIN"/>
    <property type="match status" value="1"/>
</dbReference>
<name>A0A1Y3M8L4_9BACI</name>
<dbReference type="Proteomes" id="UP000195321">
    <property type="component" value="Unassembled WGS sequence"/>
</dbReference>
<dbReference type="Gene3D" id="3.90.1200.10">
    <property type="match status" value="1"/>
</dbReference>
<evidence type="ECO:0000313" key="2">
    <source>
        <dbReference type="EMBL" id="OUM46789.1"/>
    </source>
</evidence>
<feature type="domain" description="Aminoglycoside phosphotransferase" evidence="1">
    <location>
        <begin position="20"/>
        <end position="251"/>
    </location>
</feature>
<keyword evidence="2" id="KW-0808">Transferase</keyword>
<evidence type="ECO:0000313" key="3">
    <source>
        <dbReference type="Proteomes" id="UP000195321"/>
    </source>
</evidence>
<dbReference type="InterPro" id="IPR002575">
    <property type="entry name" value="Aminoglycoside_PTrfase"/>
</dbReference>
<dbReference type="GO" id="GO:0016740">
    <property type="term" value="F:transferase activity"/>
    <property type="evidence" value="ECO:0007669"/>
    <property type="project" value="UniProtKB-KW"/>
</dbReference>